<gene>
    <name evidence="1" type="ORF">SAMN05216243_1184</name>
</gene>
<organism evidence="1 2">
    <name type="scientific">Sediminibacillus albus</name>
    <dbReference type="NCBI Taxonomy" id="407036"/>
    <lineage>
        <taxon>Bacteria</taxon>
        <taxon>Bacillati</taxon>
        <taxon>Bacillota</taxon>
        <taxon>Bacilli</taxon>
        <taxon>Bacillales</taxon>
        <taxon>Bacillaceae</taxon>
        <taxon>Sediminibacillus</taxon>
    </lineage>
</organism>
<evidence type="ECO:0008006" key="3">
    <source>
        <dbReference type="Google" id="ProtNLM"/>
    </source>
</evidence>
<reference evidence="1 2" key="1">
    <citation type="submission" date="2016-10" db="EMBL/GenBank/DDBJ databases">
        <authorList>
            <person name="de Groot N.N."/>
        </authorList>
    </citation>
    <scope>NUCLEOTIDE SEQUENCE [LARGE SCALE GENOMIC DNA]</scope>
    <source>
        <strain evidence="1 2">CGMCC 1.6502</strain>
    </source>
</reference>
<accession>A0A1G8X693</accession>
<dbReference type="OrthoDB" id="7335480at2"/>
<dbReference type="STRING" id="407036.SAMN05216243_1184"/>
<proteinExistence type="predicted"/>
<dbReference type="InterPro" id="IPR029058">
    <property type="entry name" value="AB_hydrolase_fold"/>
</dbReference>
<dbReference type="Gene3D" id="3.40.50.1820">
    <property type="entry name" value="alpha/beta hydrolase"/>
    <property type="match status" value="1"/>
</dbReference>
<dbReference type="RefSeq" id="WP_093211922.1">
    <property type="nucleotide sequence ID" value="NZ_FNFL01000001.1"/>
</dbReference>
<dbReference type="Proteomes" id="UP000198694">
    <property type="component" value="Unassembled WGS sequence"/>
</dbReference>
<dbReference type="SUPFAM" id="SSF53474">
    <property type="entry name" value="alpha/beta-Hydrolases"/>
    <property type="match status" value="1"/>
</dbReference>
<dbReference type="EMBL" id="FNFL01000001">
    <property type="protein sequence ID" value="SDJ86063.1"/>
    <property type="molecule type" value="Genomic_DNA"/>
</dbReference>
<dbReference type="AlphaFoldDB" id="A0A1G8X693"/>
<name>A0A1G8X693_9BACI</name>
<keyword evidence="2" id="KW-1185">Reference proteome</keyword>
<protein>
    <recommendedName>
        <fullName evidence="3">Two component regulator three Y domain-containing protein</fullName>
    </recommendedName>
</protein>
<evidence type="ECO:0000313" key="2">
    <source>
        <dbReference type="Proteomes" id="UP000198694"/>
    </source>
</evidence>
<evidence type="ECO:0000313" key="1">
    <source>
        <dbReference type="EMBL" id="SDJ86063.1"/>
    </source>
</evidence>
<sequence>MSLSTFIKQNEKVFKGSQDIKYFFWPSEKPSKNLVVIFSGFNGSEAKGVPATYNYIKPMSKIDCNRLFILDDYRGHPCYYLGENKKLDYEVSVISLIYRIANKLNIPPENIITCGSSKGGTAALYLGLKYQFGHIVTGGFQIKVGDYLHSVHNYGRDKVLKLITGGSTGLYKEYLNEFYLDFINNVKVKDTSLYIHGGKGDSHYLEHVTIFNETMNKRNIPYNLDIQNYSSHAEIGPHFVEFILDKIPEITRTLLIKDTFITKTQNNEIKVSCTVNDRKSTIQYAYYIYKEGKTEPVDKIMYTSDTSIIYKIKEPGKYRVRIFARRGDQKVALGTSSVSF</sequence>